<dbReference type="InterPro" id="IPR011701">
    <property type="entry name" value="MFS"/>
</dbReference>
<sequence>VAGRLGDRHGQARLLVPGLLLAAAGLLGVSLTGTAAAVVAGAAVFGAGFGVLQNATLALMYARVRPEGYGTVSAIWNAAYDAGMAVGAAGAGIVAAGAGYPMVFALAAALLVPALLPARRERRLASSVER</sequence>
<keyword evidence="2 5" id="KW-0812">Transmembrane</keyword>
<dbReference type="PANTHER" id="PTHR23531:SF1">
    <property type="entry name" value="QUINOLENE RESISTANCE PROTEIN NORA"/>
    <property type="match status" value="1"/>
</dbReference>
<evidence type="ECO:0000256" key="3">
    <source>
        <dbReference type="ARBA" id="ARBA00022989"/>
    </source>
</evidence>
<evidence type="ECO:0000313" key="8">
    <source>
        <dbReference type="Proteomes" id="UP000284057"/>
    </source>
</evidence>
<evidence type="ECO:0000256" key="2">
    <source>
        <dbReference type="ARBA" id="ARBA00022692"/>
    </source>
</evidence>
<comment type="subcellular location">
    <subcellularLocation>
        <location evidence="1">Cell membrane</location>
        <topology evidence="1">Multi-pass membrane protein</topology>
    </subcellularLocation>
</comment>
<feature type="domain" description="Major facilitator superfamily (MFS) profile" evidence="6">
    <location>
        <begin position="1"/>
        <end position="130"/>
    </location>
</feature>
<feature type="transmembrane region" description="Helical" evidence="5">
    <location>
        <begin position="100"/>
        <end position="118"/>
    </location>
</feature>
<dbReference type="Proteomes" id="UP000284057">
    <property type="component" value="Unassembled WGS sequence"/>
</dbReference>
<dbReference type="GO" id="GO:0022857">
    <property type="term" value="F:transmembrane transporter activity"/>
    <property type="evidence" value="ECO:0007669"/>
    <property type="project" value="InterPro"/>
</dbReference>
<dbReference type="RefSeq" id="WP_119659541.1">
    <property type="nucleotide sequence ID" value="NZ_QUAL01000075.1"/>
</dbReference>
<evidence type="ECO:0000259" key="6">
    <source>
        <dbReference type="PROSITE" id="PS50850"/>
    </source>
</evidence>
<keyword evidence="8" id="KW-1185">Reference proteome</keyword>
<dbReference type="Pfam" id="PF07690">
    <property type="entry name" value="MFS_1"/>
    <property type="match status" value="1"/>
</dbReference>
<keyword evidence="4 5" id="KW-0472">Membrane</keyword>
<name>A0A418KT36_9ACTN</name>
<feature type="transmembrane region" description="Helical" evidence="5">
    <location>
        <begin position="37"/>
        <end position="62"/>
    </location>
</feature>
<evidence type="ECO:0000256" key="5">
    <source>
        <dbReference type="SAM" id="Phobius"/>
    </source>
</evidence>
<dbReference type="SUPFAM" id="SSF103473">
    <property type="entry name" value="MFS general substrate transporter"/>
    <property type="match status" value="1"/>
</dbReference>
<feature type="transmembrane region" description="Helical" evidence="5">
    <location>
        <begin position="12"/>
        <end position="31"/>
    </location>
</feature>
<feature type="transmembrane region" description="Helical" evidence="5">
    <location>
        <begin position="74"/>
        <end position="94"/>
    </location>
</feature>
<dbReference type="InterPro" id="IPR036259">
    <property type="entry name" value="MFS_trans_sf"/>
</dbReference>
<reference evidence="7 8" key="1">
    <citation type="submission" date="2018-09" db="EMBL/GenBank/DDBJ databases">
        <title>Isolation, diversity and antifungal activity of actinobacteria from wheat.</title>
        <authorList>
            <person name="Han C."/>
        </authorList>
    </citation>
    <scope>NUCLEOTIDE SEQUENCE [LARGE SCALE GENOMIC DNA]</scope>
    <source>
        <strain evidence="7 8">NEAU-YY265</strain>
    </source>
</reference>
<evidence type="ECO:0000256" key="1">
    <source>
        <dbReference type="ARBA" id="ARBA00004651"/>
    </source>
</evidence>
<protein>
    <submittedName>
        <fullName evidence="7">MFS transporter</fullName>
    </submittedName>
</protein>
<keyword evidence="3 5" id="KW-1133">Transmembrane helix</keyword>
<dbReference type="PANTHER" id="PTHR23531">
    <property type="entry name" value="QUINOLENE RESISTANCE PROTEIN NORA"/>
    <property type="match status" value="1"/>
</dbReference>
<dbReference type="InterPro" id="IPR052714">
    <property type="entry name" value="MFS_Exporter"/>
</dbReference>
<proteinExistence type="predicted"/>
<dbReference type="InterPro" id="IPR020846">
    <property type="entry name" value="MFS_dom"/>
</dbReference>
<feature type="non-terminal residue" evidence="7">
    <location>
        <position position="1"/>
    </location>
</feature>
<accession>A0A418KT36</accession>
<dbReference type="PROSITE" id="PS50850">
    <property type="entry name" value="MFS"/>
    <property type="match status" value="1"/>
</dbReference>
<gene>
    <name evidence="7" type="ORF">DY240_08675</name>
</gene>
<evidence type="ECO:0000256" key="4">
    <source>
        <dbReference type="ARBA" id="ARBA00023136"/>
    </source>
</evidence>
<organism evidence="7 8">
    <name type="scientific">Jiangella rhizosphaerae</name>
    <dbReference type="NCBI Taxonomy" id="2293569"/>
    <lineage>
        <taxon>Bacteria</taxon>
        <taxon>Bacillati</taxon>
        <taxon>Actinomycetota</taxon>
        <taxon>Actinomycetes</taxon>
        <taxon>Jiangellales</taxon>
        <taxon>Jiangellaceae</taxon>
        <taxon>Jiangella</taxon>
    </lineage>
</organism>
<dbReference type="AlphaFoldDB" id="A0A418KT36"/>
<comment type="caution">
    <text evidence="7">The sequence shown here is derived from an EMBL/GenBank/DDBJ whole genome shotgun (WGS) entry which is preliminary data.</text>
</comment>
<evidence type="ECO:0000313" key="7">
    <source>
        <dbReference type="EMBL" id="RIQ29150.1"/>
    </source>
</evidence>
<dbReference type="GO" id="GO:0005886">
    <property type="term" value="C:plasma membrane"/>
    <property type="evidence" value="ECO:0007669"/>
    <property type="project" value="UniProtKB-SubCell"/>
</dbReference>
<dbReference type="EMBL" id="QUAL01000075">
    <property type="protein sequence ID" value="RIQ29150.1"/>
    <property type="molecule type" value="Genomic_DNA"/>
</dbReference>
<dbReference type="Gene3D" id="1.20.1250.20">
    <property type="entry name" value="MFS general substrate transporter like domains"/>
    <property type="match status" value="1"/>
</dbReference>